<dbReference type="HAMAP" id="MF_01815">
    <property type="entry name" value="FabH"/>
    <property type="match status" value="1"/>
</dbReference>
<dbReference type="PATRIC" id="fig|1235990.3.peg.686"/>
<dbReference type="SUPFAM" id="SSF53901">
    <property type="entry name" value="Thiolase-like"/>
    <property type="match status" value="1"/>
</dbReference>
<proteinExistence type="inferred from homology"/>
<dbReference type="Pfam" id="PF08545">
    <property type="entry name" value="ACP_syn_III"/>
    <property type="match status" value="1"/>
</dbReference>
<evidence type="ECO:0000256" key="3">
    <source>
        <dbReference type="ARBA" id="ARBA00012333"/>
    </source>
</evidence>
<evidence type="ECO:0000256" key="7">
    <source>
        <dbReference type="ARBA" id="ARBA00023098"/>
    </source>
</evidence>
<evidence type="ECO:0000256" key="4">
    <source>
        <dbReference type="ARBA" id="ARBA00022516"/>
    </source>
</evidence>
<evidence type="ECO:0000259" key="13">
    <source>
        <dbReference type="Pfam" id="PF08541"/>
    </source>
</evidence>
<comment type="subunit">
    <text evidence="12">Homodimer.</text>
</comment>
<protein>
    <recommendedName>
        <fullName evidence="3 12">Beta-ketoacyl-[acyl-carrier-protein] synthase III</fullName>
        <shortName evidence="12">Beta-ketoacyl-ACP synthase III</shortName>
        <shortName evidence="12">KAS III</shortName>
        <ecNumber evidence="3 12">2.3.1.180</ecNumber>
    </recommendedName>
    <alternativeName>
        <fullName evidence="12">3-oxoacyl-[acyl-carrier-protein] synthase 3</fullName>
    </alternativeName>
    <alternativeName>
        <fullName evidence="12">3-oxoacyl-[acyl-carrier-protein] synthase III</fullName>
    </alternativeName>
</protein>
<dbReference type="OrthoDB" id="9815506at2"/>
<dbReference type="PANTHER" id="PTHR43091">
    <property type="entry name" value="3-OXOACYL-[ACYL-CARRIER-PROTEIN] SYNTHASE"/>
    <property type="match status" value="1"/>
</dbReference>
<feature type="domain" description="Beta-ketoacyl-[acyl-carrier-protein] synthase III N-terminal" evidence="14">
    <location>
        <begin position="106"/>
        <end position="183"/>
    </location>
</feature>
<dbReference type="InterPro" id="IPR013747">
    <property type="entry name" value="ACP_syn_III_C"/>
</dbReference>
<dbReference type="STRING" id="1235990.BMSBPS_0320"/>
<keyword evidence="5 12" id="KW-0808">Transferase</keyword>
<evidence type="ECO:0000256" key="2">
    <source>
        <dbReference type="ARBA" id="ARBA00008642"/>
    </source>
</evidence>
<dbReference type="FunFam" id="3.40.47.10:FF:000004">
    <property type="entry name" value="3-oxoacyl-[acyl-carrier-protein] synthase 3"/>
    <property type="match status" value="1"/>
</dbReference>
<dbReference type="GO" id="GO:0005737">
    <property type="term" value="C:cytoplasm"/>
    <property type="evidence" value="ECO:0007669"/>
    <property type="project" value="UniProtKB-SubCell"/>
</dbReference>
<keyword evidence="10 12" id="KW-0012">Acyltransferase</keyword>
<dbReference type="CDD" id="cd00830">
    <property type="entry name" value="KAS_III"/>
    <property type="match status" value="1"/>
</dbReference>
<feature type="active site" evidence="12">
    <location>
        <position position="274"/>
    </location>
</feature>
<comment type="function">
    <text evidence="12">Catalyzes the condensation reaction of fatty acid synthesis by the addition to an acyl acceptor of two carbons from malonyl-ACP. Catalyzes the first condensation reaction which initiates fatty acid synthesis and may therefore play a role in governing the total rate of fatty acid production. Possesses both acetoacetyl-ACP synthase and acetyl transacylase activities. Its substrate specificity determines the biosynthesis of branched-chain and/or straight-chain of fatty acids.</text>
</comment>
<dbReference type="RefSeq" id="WP_022564679.1">
    <property type="nucleotide sequence ID" value="NZ_CP010907.1"/>
</dbReference>
<comment type="similarity">
    <text evidence="2 12">Belongs to the thiolase-like superfamily. FabH family.</text>
</comment>
<name>U3U6S7_9GAMM</name>
<evidence type="ECO:0000256" key="9">
    <source>
        <dbReference type="ARBA" id="ARBA00023268"/>
    </source>
</evidence>
<keyword evidence="12" id="KW-0963">Cytoplasm</keyword>
<reference evidence="15 16" key="1">
    <citation type="submission" date="2012-10" db="EMBL/GenBank/DDBJ databases">
        <title>Genome sequence of the symbiont of the pentatomidae stink bug Halyomorpha halys.</title>
        <authorList>
            <person name="Kobayashi H."/>
            <person name="Fujii-Muramatsu R."/>
            <person name="Takeishi K."/>
            <person name="Noda H."/>
        </authorList>
    </citation>
    <scope>NUCLEOTIDE SEQUENCE [LARGE SCALE GENOMIC DNA]</scope>
</reference>
<dbReference type="NCBIfam" id="NF006829">
    <property type="entry name" value="PRK09352.1"/>
    <property type="match status" value="1"/>
</dbReference>
<evidence type="ECO:0000313" key="16">
    <source>
        <dbReference type="Proteomes" id="UP000016900"/>
    </source>
</evidence>
<evidence type="ECO:0000313" key="15">
    <source>
        <dbReference type="EMBL" id="BAO00660.1"/>
    </source>
</evidence>
<comment type="domain">
    <text evidence="12">The last Arg residue of the ACP-binding site is essential for the weak association between ACP/AcpP and FabH.</text>
</comment>
<dbReference type="InterPro" id="IPR016039">
    <property type="entry name" value="Thiolase-like"/>
</dbReference>
<evidence type="ECO:0000256" key="10">
    <source>
        <dbReference type="ARBA" id="ARBA00023315"/>
    </source>
</evidence>
<dbReference type="KEGG" id="hhs:HHS_06900"/>
<keyword evidence="7 12" id="KW-0443">Lipid metabolism</keyword>
<feature type="region of interest" description="ACP-binding" evidence="12">
    <location>
        <begin position="245"/>
        <end position="249"/>
    </location>
</feature>
<dbReference type="InterPro" id="IPR013751">
    <property type="entry name" value="ACP_syn_III_N"/>
</dbReference>
<dbReference type="UniPathway" id="UPA00094"/>
<evidence type="ECO:0000256" key="1">
    <source>
        <dbReference type="ARBA" id="ARBA00005194"/>
    </source>
</evidence>
<dbReference type="InterPro" id="IPR004655">
    <property type="entry name" value="FabH"/>
</dbReference>
<evidence type="ECO:0000259" key="14">
    <source>
        <dbReference type="Pfam" id="PF08545"/>
    </source>
</evidence>
<gene>
    <name evidence="12" type="primary">fabH</name>
    <name evidence="15" type="ORF">HHS_06900</name>
</gene>
<dbReference type="GO" id="GO:0004315">
    <property type="term" value="F:3-oxoacyl-[acyl-carrier-protein] synthase activity"/>
    <property type="evidence" value="ECO:0007669"/>
    <property type="project" value="InterPro"/>
</dbReference>
<dbReference type="EC" id="2.3.1.180" evidence="3 12"/>
<evidence type="ECO:0000256" key="6">
    <source>
        <dbReference type="ARBA" id="ARBA00022832"/>
    </source>
</evidence>
<dbReference type="Proteomes" id="UP000016900">
    <property type="component" value="Chromosome"/>
</dbReference>
<feature type="domain" description="Beta-ketoacyl-[acyl-carrier-protein] synthase III C-terminal" evidence="13">
    <location>
        <begin position="229"/>
        <end position="316"/>
    </location>
</feature>
<dbReference type="GO" id="GO:0006633">
    <property type="term" value="P:fatty acid biosynthetic process"/>
    <property type="evidence" value="ECO:0007669"/>
    <property type="project" value="UniProtKB-UniRule"/>
</dbReference>
<sequence length="317" mass="34450">MFTKIIGTGSYLPEQIRSNSDLEKMVKTSDEWIIARTGISERRIAASDETAASMGYLAAQYALEMAGIHANDVDLIIVATTSSSHAFPSSACMVQQMLKIDDCAAFDLAAACAGFIYALSVADQYIKNGSVKYVLVIGSDMLTRTINPNDRGTMILFGDGAGAVLLAPSKEPGIFSTHLHADGRYSNLLVLPYQDRIYENQPAYLSMVGNEVFKIAVNELTRLVNETLHFHNMTLEIIDWLVPHQANIRIISATAKKLGMSMDKVIVTLNRHGNTSAASVPGALDEAVRDGRIKQGQLILLEAFGGGFTWGSALIRF</sequence>
<evidence type="ECO:0000256" key="8">
    <source>
        <dbReference type="ARBA" id="ARBA00023160"/>
    </source>
</evidence>
<keyword evidence="6 12" id="KW-0276">Fatty acid metabolism</keyword>
<feature type="active site" evidence="12">
    <location>
        <position position="244"/>
    </location>
</feature>
<evidence type="ECO:0000256" key="5">
    <source>
        <dbReference type="ARBA" id="ARBA00022679"/>
    </source>
</evidence>
<comment type="pathway">
    <text evidence="1 12">Lipid metabolism; fatty acid biosynthesis.</text>
</comment>
<dbReference type="PANTHER" id="PTHR43091:SF1">
    <property type="entry name" value="BETA-KETOACYL-[ACYL-CARRIER-PROTEIN] SYNTHASE III, CHLOROPLASTIC"/>
    <property type="match status" value="1"/>
</dbReference>
<dbReference type="NCBIfam" id="TIGR00747">
    <property type="entry name" value="fabH"/>
    <property type="match status" value="1"/>
</dbReference>
<evidence type="ECO:0000256" key="11">
    <source>
        <dbReference type="ARBA" id="ARBA00051096"/>
    </source>
</evidence>
<comment type="catalytic activity">
    <reaction evidence="11">
        <text>malonyl-[ACP] + acetyl-CoA + H(+) = 3-oxobutanoyl-[ACP] + CO2 + CoA</text>
        <dbReference type="Rhea" id="RHEA:12080"/>
        <dbReference type="Rhea" id="RHEA-COMP:9623"/>
        <dbReference type="Rhea" id="RHEA-COMP:9625"/>
        <dbReference type="ChEBI" id="CHEBI:15378"/>
        <dbReference type="ChEBI" id="CHEBI:16526"/>
        <dbReference type="ChEBI" id="CHEBI:57287"/>
        <dbReference type="ChEBI" id="CHEBI:57288"/>
        <dbReference type="ChEBI" id="CHEBI:78449"/>
        <dbReference type="ChEBI" id="CHEBI:78450"/>
        <dbReference type="EC" id="2.3.1.180"/>
    </reaction>
    <physiologicalReaction direction="left-to-right" evidence="11">
        <dbReference type="Rhea" id="RHEA:12081"/>
    </physiologicalReaction>
</comment>
<keyword evidence="16" id="KW-1185">Reference proteome</keyword>
<dbReference type="EMBL" id="AP012554">
    <property type="protein sequence ID" value="BAO00660.1"/>
    <property type="molecule type" value="Genomic_DNA"/>
</dbReference>
<dbReference type="GO" id="GO:0033818">
    <property type="term" value="F:beta-ketoacyl-acyl-carrier-protein synthase III activity"/>
    <property type="evidence" value="ECO:0007669"/>
    <property type="project" value="UniProtKB-UniRule"/>
</dbReference>
<keyword evidence="8 12" id="KW-0275">Fatty acid biosynthesis</keyword>
<dbReference type="eggNOG" id="COG0332">
    <property type="taxonomic scope" value="Bacteria"/>
</dbReference>
<dbReference type="Pfam" id="PF08541">
    <property type="entry name" value="ACP_syn_III_C"/>
    <property type="match status" value="1"/>
</dbReference>
<organism evidence="15 16">
    <name type="scientific">Candidatus Pantoea carbekii</name>
    <dbReference type="NCBI Taxonomy" id="1235990"/>
    <lineage>
        <taxon>Bacteria</taxon>
        <taxon>Pseudomonadati</taxon>
        <taxon>Pseudomonadota</taxon>
        <taxon>Gammaproteobacteria</taxon>
        <taxon>Enterobacterales</taxon>
        <taxon>Erwiniaceae</taxon>
        <taxon>Pantoea</taxon>
    </lineage>
</organism>
<keyword evidence="4 12" id="KW-0444">Lipid biosynthesis</keyword>
<dbReference type="KEGG" id="pck:BMSBPS_0320"/>
<keyword evidence="9 12" id="KW-0511">Multifunctional enzyme</keyword>
<feature type="active site" evidence="12">
    <location>
        <position position="112"/>
    </location>
</feature>
<dbReference type="AlphaFoldDB" id="U3U6S7"/>
<dbReference type="Gene3D" id="3.40.47.10">
    <property type="match status" value="1"/>
</dbReference>
<accession>U3U6S7</accession>
<comment type="subcellular location">
    <subcellularLocation>
        <location evidence="12">Cytoplasm</location>
    </subcellularLocation>
</comment>
<evidence type="ECO:0000256" key="12">
    <source>
        <dbReference type="HAMAP-Rule" id="MF_01815"/>
    </source>
</evidence>